<protein>
    <submittedName>
        <fullName evidence="1">917_t:CDS:1</fullName>
    </submittedName>
</protein>
<sequence length="234" mass="26835">MKFHLIDPIISERPLTTRVSTTNISVIHNSALPCESQGEPVVTKHETISGNHTTHFQKSTHRVEHINRQEKNLPLTLTHMQEQTSNSAYVVAPSNNRRPLLQHRVEKVKIQHSPAKGRHKIQKKQQAKRSEPSKSSKKRSSMSSKKRTQDSSDDEDEDSYSEDEFDIETADQELLKTVKKALLDYIEVKPSKKLKSGELTWTEFKPYMENLHLPQFKAYLKEGGIDAPGKMKRT</sequence>
<evidence type="ECO:0000313" key="2">
    <source>
        <dbReference type="Proteomes" id="UP000789525"/>
    </source>
</evidence>
<reference evidence="1" key="1">
    <citation type="submission" date="2021-06" db="EMBL/GenBank/DDBJ databases">
        <authorList>
            <person name="Kallberg Y."/>
            <person name="Tangrot J."/>
            <person name="Rosling A."/>
        </authorList>
    </citation>
    <scope>NUCLEOTIDE SEQUENCE</scope>
    <source>
        <strain evidence="1">CL356</strain>
    </source>
</reference>
<proteinExistence type="predicted"/>
<keyword evidence="2" id="KW-1185">Reference proteome</keyword>
<accession>A0ACA9LNC3</accession>
<dbReference type="Proteomes" id="UP000789525">
    <property type="component" value="Unassembled WGS sequence"/>
</dbReference>
<dbReference type="EMBL" id="CAJVPT010007049">
    <property type="protein sequence ID" value="CAG8536996.1"/>
    <property type="molecule type" value="Genomic_DNA"/>
</dbReference>
<name>A0ACA9LNC3_9GLOM</name>
<gene>
    <name evidence="1" type="ORF">ACOLOM_LOCUS4312</name>
</gene>
<evidence type="ECO:0000313" key="1">
    <source>
        <dbReference type="EMBL" id="CAG8536996.1"/>
    </source>
</evidence>
<comment type="caution">
    <text evidence="1">The sequence shown here is derived from an EMBL/GenBank/DDBJ whole genome shotgun (WGS) entry which is preliminary data.</text>
</comment>
<organism evidence="1 2">
    <name type="scientific">Acaulospora colombiana</name>
    <dbReference type="NCBI Taxonomy" id="27376"/>
    <lineage>
        <taxon>Eukaryota</taxon>
        <taxon>Fungi</taxon>
        <taxon>Fungi incertae sedis</taxon>
        <taxon>Mucoromycota</taxon>
        <taxon>Glomeromycotina</taxon>
        <taxon>Glomeromycetes</taxon>
        <taxon>Diversisporales</taxon>
        <taxon>Acaulosporaceae</taxon>
        <taxon>Acaulospora</taxon>
    </lineage>
</organism>